<accession>A0A810QDC8</accession>
<keyword evidence="3" id="KW-1003">Cell membrane</keyword>
<dbReference type="GO" id="GO:0005886">
    <property type="term" value="C:plasma membrane"/>
    <property type="evidence" value="ECO:0007669"/>
    <property type="project" value="UniProtKB-SubCell"/>
</dbReference>
<comment type="similarity">
    <text evidence="8">Belongs to the TRAP transporter small permease family.</text>
</comment>
<feature type="domain" description="Tripartite ATP-independent periplasmic transporters DctQ component" evidence="10">
    <location>
        <begin position="30"/>
        <end position="158"/>
    </location>
</feature>
<evidence type="ECO:0000313" key="12">
    <source>
        <dbReference type="Proteomes" id="UP000679848"/>
    </source>
</evidence>
<sequence>MKALLNVYSKIMDVIDKILRVIVGIAMVVMVIVIFYQVILRYVFNASNIWSEELARYLMCYSVLLGAAIAVRKYSHLQVDFVINMLPARGRCIAVSLCTLVGIGFLGFFCQYGITLCATTGHSISAGTGLPMSVAYACLPIGSVLMILMSVEVILRELVKFQELGHKKKGVQA</sequence>
<evidence type="ECO:0000256" key="2">
    <source>
        <dbReference type="ARBA" id="ARBA00022448"/>
    </source>
</evidence>
<organism evidence="11 12">
    <name type="scientific">Pusillibacter faecalis</name>
    <dbReference type="NCBI Taxonomy" id="2714358"/>
    <lineage>
        <taxon>Bacteria</taxon>
        <taxon>Bacillati</taxon>
        <taxon>Bacillota</taxon>
        <taxon>Clostridia</taxon>
        <taxon>Eubacteriales</taxon>
        <taxon>Oscillospiraceae</taxon>
        <taxon>Pusillibacter</taxon>
    </lineage>
</organism>
<feature type="transmembrane region" description="Helical" evidence="9">
    <location>
        <begin position="21"/>
        <end position="42"/>
    </location>
</feature>
<dbReference type="InterPro" id="IPR055348">
    <property type="entry name" value="DctQ"/>
</dbReference>
<dbReference type="PANTHER" id="PTHR35011:SF11">
    <property type="entry name" value="TRAP TRANSPORTER SMALL PERMEASE PROTEIN"/>
    <property type="match status" value="1"/>
</dbReference>
<evidence type="ECO:0000256" key="6">
    <source>
        <dbReference type="ARBA" id="ARBA00022989"/>
    </source>
</evidence>
<evidence type="ECO:0000256" key="7">
    <source>
        <dbReference type="ARBA" id="ARBA00023136"/>
    </source>
</evidence>
<dbReference type="RefSeq" id="WP_187030174.1">
    <property type="nucleotide sequence ID" value="NZ_AP023420.1"/>
</dbReference>
<evidence type="ECO:0000256" key="3">
    <source>
        <dbReference type="ARBA" id="ARBA00022475"/>
    </source>
</evidence>
<feature type="transmembrane region" description="Helical" evidence="9">
    <location>
        <begin position="54"/>
        <end position="71"/>
    </location>
</feature>
<evidence type="ECO:0000256" key="9">
    <source>
        <dbReference type="SAM" id="Phobius"/>
    </source>
</evidence>
<keyword evidence="12" id="KW-1185">Reference proteome</keyword>
<evidence type="ECO:0000313" key="11">
    <source>
        <dbReference type="EMBL" id="BCK84202.1"/>
    </source>
</evidence>
<dbReference type="Pfam" id="PF04290">
    <property type="entry name" value="DctQ"/>
    <property type="match status" value="1"/>
</dbReference>
<evidence type="ECO:0000256" key="8">
    <source>
        <dbReference type="ARBA" id="ARBA00038436"/>
    </source>
</evidence>
<evidence type="ECO:0000256" key="1">
    <source>
        <dbReference type="ARBA" id="ARBA00004429"/>
    </source>
</evidence>
<keyword evidence="2" id="KW-0813">Transport</keyword>
<keyword evidence="6 9" id="KW-1133">Transmembrane helix</keyword>
<name>A0A810QDC8_9FIRM</name>
<dbReference type="KEGG" id="pfaa:MM59RIKEN_15210"/>
<feature type="transmembrane region" description="Helical" evidence="9">
    <location>
        <begin position="134"/>
        <end position="155"/>
    </location>
</feature>
<evidence type="ECO:0000259" key="10">
    <source>
        <dbReference type="Pfam" id="PF04290"/>
    </source>
</evidence>
<dbReference type="EMBL" id="AP023420">
    <property type="protein sequence ID" value="BCK84202.1"/>
    <property type="molecule type" value="Genomic_DNA"/>
</dbReference>
<gene>
    <name evidence="11" type="ORF">MM59RIKEN_15210</name>
</gene>
<evidence type="ECO:0000256" key="5">
    <source>
        <dbReference type="ARBA" id="ARBA00022692"/>
    </source>
</evidence>
<proteinExistence type="inferred from homology"/>
<dbReference type="Proteomes" id="UP000679848">
    <property type="component" value="Chromosome"/>
</dbReference>
<reference evidence="11" key="1">
    <citation type="submission" date="2020-09" db="EMBL/GenBank/DDBJ databases">
        <title>New species isolated from human feces.</title>
        <authorList>
            <person name="Kitahara M."/>
            <person name="Shigeno Y."/>
            <person name="Shime M."/>
            <person name="Matsumoto Y."/>
            <person name="Nakamura S."/>
            <person name="Motooka D."/>
            <person name="Fukuoka S."/>
            <person name="Nishikawa H."/>
            <person name="Benno Y."/>
        </authorList>
    </citation>
    <scope>NUCLEOTIDE SEQUENCE</scope>
    <source>
        <strain evidence="11">MM59</strain>
    </source>
</reference>
<dbReference type="GO" id="GO:0015740">
    <property type="term" value="P:C4-dicarboxylate transport"/>
    <property type="evidence" value="ECO:0007669"/>
    <property type="project" value="TreeGrafter"/>
</dbReference>
<feature type="transmembrane region" description="Helical" evidence="9">
    <location>
        <begin position="92"/>
        <end position="114"/>
    </location>
</feature>
<dbReference type="PANTHER" id="PTHR35011">
    <property type="entry name" value="2,3-DIKETO-L-GULONATE TRAP TRANSPORTER SMALL PERMEASE PROTEIN YIAM"/>
    <property type="match status" value="1"/>
</dbReference>
<protein>
    <recommendedName>
        <fullName evidence="10">Tripartite ATP-independent periplasmic transporters DctQ component domain-containing protein</fullName>
    </recommendedName>
</protein>
<dbReference type="InterPro" id="IPR007387">
    <property type="entry name" value="TRAP_DctQ"/>
</dbReference>
<evidence type="ECO:0000256" key="4">
    <source>
        <dbReference type="ARBA" id="ARBA00022519"/>
    </source>
</evidence>
<dbReference type="GO" id="GO:0022857">
    <property type="term" value="F:transmembrane transporter activity"/>
    <property type="evidence" value="ECO:0007669"/>
    <property type="project" value="TreeGrafter"/>
</dbReference>
<keyword evidence="5 9" id="KW-0812">Transmembrane</keyword>
<keyword evidence="4" id="KW-0997">Cell inner membrane</keyword>
<keyword evidence="7 9" id="KW-0472">Membrane</keyword>
<dbReference type="AlphaFoldDB" id="A0A810QDC8"/>
<comment type="subcellular location">
    <subcellularLocation>
        <location evidence="1">Cell inner membrane</location>
        <topology evidence="1">Multi-pass membrane protein</topology>
    </subcellularLocation>
</comment>